<proteinExistence type="predicted"/>
<dbReference type="AlphaFoldDB" id="A0AAD9X4G4"/>
<evidence type="ECO:0000313" key="3">
    <source>
        <dbReference type="EMBL" id="KAK2652636.1"/>
    </source>
</evidence>
<gene>
    <name evidence="3" type="ORF">Ddye_012492</name>
</gene>
<feature type="domain" description="MULE transposase" evidence="2">
    <location>
        <begin position="134"/>
        <end position="227"/>
    </location>
</feature>
<evidence type="ECO:0000313" key="4">
    <source>
        <dbReference type="Proteomes" id="UP001280121"/>
    </source>
</evidence>
<dbReference type="Pfam" id="PF10551">
    <property type="entry name" value="MULE"/>
    <property type="match status" value="1"/>
</dbReference>
<sequence>MEGGNYWTVQKFKEDYSCTIDDLHNCHRQASAWLAGEILSPKLVVSDRSLKPNEIMDDKQVTKTLRVKGLVEQNIFGLPDLSYQLLHAYCHELKRANHGIVTTIKKDADKKFEYLFIAFNASLVGFQTAISLAICIDATHLKGRFGGVIFIAACEDANNQVFPLAYGWGDAECEDSWTWFLKELKKAIGCPTNCIIISDRSPAIKVAMTKEYPEIPDDLCGFHMNMNLKNKFKSHVLYNLFHDSFKGTSTNRVLGKDLQRIIGLQEVTHYKYIIHSRQLQSSASSSSQYLL</sequence>
<keyword evidence="4" id="KW-1185">Reference proteome</keyword>
<name>A0AAD9X4G4_9ROSI</name>
<dbReference type="PANTHER" id="PTHR31973">
    <property type="entry name" value="POLYPROTEIN, PUTATIVE-RELATED"/>
    <property type="match status" value="1"/>
</dbReference>
<dbReference type="InterPro" id="IPR018289">
    <property type="entry name" value="MULE_transposase_dom"/>
</dbReference>
<accession>A0AAD9X4G4</accession>
<dbReference type="EMBL" id="JANJYI010000004">
    <property type="protein sequence ID" value="KAK2652636.1"/>
    <property type="molecule type" value="Genomic_DNA"/>
</dbReference>
<keyword evidence="1" id="KW-1133">Transmembrane helix</keyword>
<feature type="transmembrane region" description="Helical" evidence="1">
    <location>
        <begin position="114"/>
        <end position="134"/>
    </location>
</feature>
<evidence type="ECO:0000256" key="1">
    <source>
        <dbReference type="SAM" id="Phobius"/>
    </source>
</evidence>
<dbReference type="PANTHER" id="PTHR31973:SF195">
    <property type="entry name" value="MUDR FAMILY TRANSPOSASE"/>
    <property type="match status" value="1"/>
</dbReference>
<protein>
    <recommendedName>
        <fullName evidence="2">MULE transposase domain-containing protein</fullName>
    </recommendedName>
</protein>
<evidence type="ECO:0000259" key="2">
    <source>
        <dbReference type="Pfam" id="PF10551"/>
    </source>
</evidence>
<keyword evidence="1" id="KW-0472">Membrane</keyword>
<keyword evidence="1" id="KW-0812">Transmembrane</keyword>
<organism evidence="3 4">
    <name type="scientific">Dipteronia dyeriana</name>
    <dbReference type="NCBI Taxonomy" id="168575"/>
    <lineage>
        <taxon>Eukaryota</taxon>
        <taxon>Viridiplantae</taxon>
        <taxon>Streptophyta</taxon>
        <taxon>Embryophyta</taxon>
        <taxon>Tracheophyta</taxon>
        <taxon>Spermatophyta</taxon>
        <taxon>Magnoliopsida</taxon>
        <taxon>eudicotyledons</taxon>
        <taxon>Gunneridae</taxon>
        <taxon>Pentapetalae</taxon>
        <taxon>rosids</taxon>
        <taxon>malvids</taxon>
        <taxon>Sapindales</taxon>
        <taxon>Sapindaceae</taxon>
        <taxon>Hippocastanoideae</taxon>
        <taxon>Acereae</taxon>
        <taxon>Dipteronia</taxon>
    </lineage>
</organism>
<dbReference type="Proteomes" id="UP001280121">
    <property type="component" value="Unassembled WGS sequence"/>
</dbReference>
<comment type="caution">
    <text evidence="3">The sequence shown here is derived from an EMBL/GenBank/DDBJ whole genome shotgun (WGS) entry which is preliminary data.</text>
</comment>
<reference evidence="3" key="1">
    <citation type="journal article" date="2023" name="Plant J.">
        <title>Genome sequences and population genomics provide insights into the demographic history, inbreeding, and mutation load of two 'living fossil' tree species of Dipteronia.</title>
        <authorList>
            <person name="Feng Y."/>
            <person name="Comes H.P."/>
            <person name="Chen J."/>
            <person name="Zhu S."/>
            <person name="Lu R."/>
            <person name="Zhang X."/>
            <person name="Li P."/>
            <person name="Qiu J."/>
            <person name="Olsen K.M."/>
            <person name="Qiu Y."/>
        </authorList>
    </citation>
    <scope>NUCLEOTIDE SEQUENCE</scope>
    <source>
        <strain evidence="3">KIB01</strain>
    </source>
</reference>